<dbReference type="Gene3D" id="1.10.238.10">
    <property type="entry name" value="EF-hand"/>
    <property type="match status" value="1"/>
</dbReference>
<evidence type="ECO:0000256" key="3">
    <source>
        <dbReference type="ARBA" id="ARBA00022723"/>
    </source>
</evidence>
<dbReference type="GO" id="GO:0005509">
    <property type="term" value="F:calcium ion binding"/>
    <property type="evidence" value="ECO:0007669"/>
    <property type="project" value="InterPro"/>
</dbReference>
<proteinExistence type="predicted"/>
<dbReference type="InterPro" id="IPR002048">
    <property type="entry name" value="EF_hand_dom"/>
</dbReference>
<feature type="domain" description="EF-hand" evidence="6">
    <location>
        <begin position="89"/>
        <end position="124"/>
    </location>
</feature>
<dbReference type="GO" id="GO:0005737">
    <property type="term" value="C:cytoplasm"/>
    <property type="evidence" value="ECO:0007669"/>
    <property type="project" value="UniProtKB-SubCell"/>
</dbReference>
<evidence type="ECO:0000256" key="5">
    <source>
        <dbReference type="ARBA" id="ARBA00022837"/>
    </source>
</evidence>
<keyword evidence="4" id="KW-0677">Repeat</keyword>
<evidence type="ECO:0000313" key="7">
    <source>
        <dbReference type="EMBL" id="CAG9861718.1"/>
    </source>
</evidence>
<evidence type="ECO:0000256" key="4">
    <source>
        <dbReference type="ARBA" id="ARBA00022737"/>
    </source>
</evidence>
<dbReference type="InterPro" id="IPR011992">
    <property type="entry name" value="EF-hand-dom_pair"/>
</dbReference>
<name>A0A9N9XP20_PHYSR</name>
<dbReference type="PANTHER" id="PTHR46212:SF3">
    <property type="entry name" value="GH27120P"/>
    <property type="match status" value="1"/>
</dbReference>
<dbReference type="Pfam" id="PF13499">
    <property type="entry name" value="EF-hand_7"/>
    <property type="match status" value="2"/>
</dbReference>
<dbReference type="AlphaFoldDB" id="A0A9N9XP20"/>
<organism evidence="7 8">
    <name type="scientific">Phyllotreta striolata</name>
    <name type="common">Striped flea beetle</name>
    <name type="synonym">Crioceris striolata</name>
    <dbReference type="NCBI Taxonomy" id="444603"/>
    <lineage>
        <taxon>Eukaryota</taxon>
        <taxon>Metazoa</taxon>
        <taxon>Ecdysozoa</taxon>
        <taxon>Arthropoda</taxon>
        <taxon>Hexapoda</taxon>
        <taxon>Insecta</taxon>
        <taxon>Pterygota</taxon>
        <taxon>Neoptera</taxon>
        <taxon>Endopterygota</taxon>
        <taxon>Coleoptera</taxon>
        <taxon>Polyphaga</taxon>
        <taxon>Cucujiformia</taxon>
        <taxon>Chrysomeloidea</taxon>
        <taxon>Chrysomelidae</taxon>
        <taxon>Galerucinae</taxon>
        <taxon>Alticini</taxon>
        <taxon>Phyllotreta</taxon>
    </lineage>
</organism>
<keyword evidence="8" id="KW-1185">Reference proteome</keyword>
<evidence type="ECO:0000259" key="6">
    <source>
        <dbReference type="PROSITE" id="PS50222"/>
    </source>
</evidence>
<keyword evidence="3" id="KW-0479">Metal-binding</keyword>
<dbReference type="InterPro" id="IPR051426">
    <property type="entry name" value="Peflin/Sorcin_CaBP"/>
</dbReference>
<dbReference type="EMBL" id="OU900097">
    <property type="protein sequence ID" value="CAG9861718.1"/>
    <property type="molecule type" value="Genomic_DNA"/>
</dbReference>
<dbReference type="PROSITE" id="PS00018">
    <property type="entry name" value="EF_HAND_1"/>
    <property type="match status" value="2"/>
</dbReference>
<dbReference type="PROSITE" id="PS50222">
    <property type="entry name" value="EF_HAND_2"/>
    <property type="match status" value="2"/>
</dbReference>
<reference evidence="7" key="1">
    <citation type="submission" date="2022-01" db="EMBL/GenBank/DDBJ databases">
        <authorList>
            <person name="King R."/>
        </authorList>
    </citation>
    <scope>NUCLEOTIDE SEQUENCE</scope>
</reference>
<keyword evidence="5" id="KW-0106">Calcium</keyword>
<dbReference type="GO" id="GO:0048306">
    <property type="term" value="F:calcium-dependent protein binding"/>
    <property type="evidence" value="ECO:0007669"/>
    <property type="project" value="UniProtKB-ARBA"/>
</dbReference>
<dbReference type="InterPro" id="IPR018247">
    <property type="entry name" value="EF_Hand_1_Ca_BS"/>
</dbReference>
<evidence type="ECO:0000256" key="1">
    <source>
        <dbReference type="ARBA" id="ARBA00004496"/>
    </source>
</evidence>
<keyword evidence="2" id="KW-0963">Cytoplasm</keyword>
<dbReference type="PANTHER" id="PTHR46212">
    <property type="entry name" value="PEFLIN"/>
    <property type="match status" value="1"/>
</dbReference>
<accession>A0A9N9XP20</accession>
<evidence type="ECO:0000256" key="2">
    <source>
        <dbReference type="ARBA" id="ARBA00022490"/>
    </source>
</evidence>
<protein>
    <recommendedName>
        <fullName evidence="6">EF-hand domain-containing protein</fullName>
    </recommendedName>
</protein>
<feature type="domain" description="EF-hand" evidence="6">
    <location>
        <begin position="22"/>
        <end position="57"/>
    </location>
</feature>
<dbReference type="SMART" id="SM00054">
    <property type="entry name" value="EFh"/>
    <property type="match status" value="3"/>
</dbReference>
<dbReference type="Proteomes" id="UP001153712">
    <property type="component" value="Chromosome 4"/>
</dbReference>
<gene>
    <name evidence="7" type="ORF">PHYEVI_LOCUS8048</name>
</gene>
<evidence type="ECO:0000313" key="8">
    <source>
        <dbReference type="Proteomes" id="UP001153712"/>
    </source>
</evidence>
<dbReference type="OrthoDB" id="10248537at2759"/>
<dbReference type="SUPFAM" id="SSF47473">
    <property type="entry name" value="EF-hand"/>
    <property type="match status" value="1"/>
</dbReference>
<comment type="subcellular location">
    <subcellularLocation>
        <location evidence="1">Cytoplasm</location>
    </subcellularLocation>
</comment>
<sequence length="191" mass="22142">MEAPIEKIVYQPQEFLPPAPQTINPAIQKWFQTVDRDRSGEINWEELQSALVNAQGEHFSSIACKMMISMFDADRTGTITINEFQQLYTYINQWLVVFKNYDRNGSGSIEEMELAQALQQMGFRFSNDFVKFLINRSDFKTHSKISVDQFIVICVQIQKFTEAFKARDTHFRGSITVGFEEFIKIAIDSFP</sequence>